<evidence type="ECO:0000313" key="7">
    <source>
        <dbReference type="Proteomes" id="UP001497623"/>
    </source>
</evidence>
<feature type="domain" description="MYND-type" evidence="5">
    <location>
        <begin position="87"/>
        <end position="128"/>
    </location>
</feature>
<dbReference type="GO" id="GO:0008270">
    <property type="term" value="F:zinc ion binding"/>
    <property type="evidence" value="ECO:0007669"/>
    <property type="project" value="UniProtKB-KW"/>
</dbReference>
<keyword evidence="7" id="KW-1185">Reference proteome</keyword>
<evidence type="ECO:0000313" key="6">
    <source>
        <dbReference type="EMBL" id="CAL4112172.1"/>
    </source>
</evidence>
<dbReference type="Proteomes" id="UP001497623">
    <property type="component" value="Unassembled WGS sequence"/>
</dbReference>
<dbReference type="PANTHER" id="PTHR28069">
    <property type="entry name" value="GH20023P"/>
    <property type="match status" value="1"/>
</dbReference>
<evidence type="ECO:0000256" key="4">
    <source>
        <dbReference type="PROSITE-ProRule" id="PRU00134"/>
    </source>
</evidence>
<evidence type="ECO:0000256" key="1">
    <source>
        <dbReference type="ARBA" id="ARBA00022723"/>
    </source>
</evidence>
<evidence type="ECO:0000256" key="2">
    <source>
        <dbReference type="ARBA" id="ARBA00022771"/>
    </source>
</evidence>
<dbReference type="Gene3D" id="6.10.140.2220">
    <property type="match status" value="1"/>
</dbReference>
<evidence type="ECO:0000259" key="5">
    <source>
        <dbReference type="PROSITE" id="PS50865"/>
    </source>
</evidence>
<evidence type="ECO:0000256" key="3">
    <source>
        <dbReference type="ARBA" id="ARBA00022833"/>
    </source>
</evidence>
<reference evidence="6 7" key="1">
    <citation type="submission" date="2024-05" db="EMBL/GenBank/DDBJ databases">
        <authorList>
            <person name="Wallberg A."/>
        </authorList>
    </citation>
    <scope>NUCLEOTIDE SEQUENCE [LARGE SCALE GENOMIC DNA]</scope>
</reference>
<name>A0AAV2R425_MEGNR</name>
<keyword evidence="1" id="KW-0479">Metal-binding</keyword>
<accession>A0AAV2R425</accession>
<dbReference type="AlphaFoldDB" id="A0AAV2R425"/>
<keyword evidence="3" id="KW-0862">Zinc</keyword>
<protein>
    <recommendedName>
        <fullName evidence="5">MYND-type domain-containing protein</fullName>
    </recommendedName>
</protein>
<organism evidence="6 7">
    <name type="scientific">Meganyctiphanes norvegica</name>
    <name type="common">Northern krill</name>
    <name type="synonym">Thysanopoda norvegica</name>
    <dbReference type="NCBI Taxonomy" id="48144"/>
    <lineage>
        <taxon>Eukaryota</taxon>
        <taxon>Metazoa</taxon>
        <taxon>Ecdysozoa</taxon>
        <taxon>Arthropoda</taxon>
        <taxon>Crustacea</taxon>
        <taxon>Multicrustacea</taxon>
        <taxon>Malacostraca</taxon>
        <taxon>Eumalacostraca</taxon>
        <taxon>Eucarida</taxon>
        <taxon>Euphausiacea</taxon>
        <taxon>Euphausiidae</taxon>
        <taxon>Meganyctiphanes</taxon>
    </lineage>
</organism>
<dbReference type="PANTHER" id="PTHR28069:SF2">
    <property type="entry name" value="GH20023P"/>
    <property type="match status" value="1"/>
</dbReference>
<comment type="caution">
    <text evidence="6">The sequence shown here is derived from an EMBL/GenBank/DDBJ whole genome shotgun (WGS) entry which is preliminary data.</text>
</comment>
<dbReference type="InterPro" id="IPR002893">
    <property type="entry name" value="Znf_MYND"/>
</dbReference>
<dbReference type="Pfam" id="PF20179">
    <property type="entry name" value="MSS51_C"/>
    <property type="match status" value="1"/>
</dbReference>
<dbReference type="PROSITE" id="PS50865">
    <property type="entry name" value="ZF_MYND_2"/>
    <property type="match status" value="1"/>
</dbReference>
<dbReference type="Pfam" id="PF01753">
    <property type="entry name" value="zf-MYND"/>
    <property type="match status" value="1"/>
</dbReference>
<dbReference type="EMBL" id="CAXKWB010014935">
    <property type="protein sequence ID" value="CAL4112172.1"/>
    <property type="molecule type" value="Genomic_DNA"/>
</dbReference>
<dbReference type="SUPFAM" id="SSF144232">
    <property type="entry name" value="HIT/MYND zinc finger-like"/>
    <property type="match status" value="1"/>
</dbReference>
<proteinExistence type="predicted"/>
<sequence length="519" mass="60071">MSKFVHGVNYKEQVQQSMPNVRLTEEQKAHFEQYARSITPAWMIEPSEPFSYNNTQNLKSCPELVQVKESSIQQGYHISVYHYLGTCHYCYEEPTEEAPLKRCAKCQVVAYCSVDCQTVDWKSHKVFCKVLPLRVGRDEIRTYRPFKVGHETHKDLIKDLFVRCQRLVLIKKPQNQITLGIDQLARQCQYPGCYMTIQALLHCCKCLQVSYCSLRHQENDIAHFEICSKSYIKINSYCRNNSTLSIQYMSAYPASNEYRPISGGKKQIAENIISEITQAVVTNDNVLNKWTETQVQILSDRLAMPFTILYCLQKFGVGQLSTPLAEVTSLNVHILTALPLFDPQMWELLLHRLPALKELNITYIGCAGLNWHPNNVHSTMIKFERCGRCKKDDRVVSIKVLLKHYHMYFSSDDYVEPDVVAIVGYNKKLLDTKSIEKDDVNELTSRRNMTYNKDTLVIATDYEIFCLDTAIEEMNNARPINVLMPVTENPLHAEGHFDSMRVHGKRYNLLKYLTCMQRK</sequence>
<dbReference type="InterPro" id="IPR046824">
    <property type="entry name" value="Mss51-like_C"/>
</dbReference>
<gene>
    <name evidence="6" type="ORF">MNOR_LOCUS19808</name>
</gene>
<keyword evidence="2 4" id="KW-0863">Zinc-finger</keyword>